<dbReference type="Gene3D" id="3.40.50.10910">
    <property type="entry name" value="Amidohydrolase"/>
    <property type="match status" value="1"/>
</dbReference>
<dbReference type="Gene3D" id="3.30.110.90">
    <property type="entry name" value="Amidohydrolase"/>
    <property type="match status" value="1"/>
</dbReference>
<keyword evidence="6" id="KW-1185">Reference proteome</keyword>
<dbReference type="SUPFAM" id="SSF51338">
    <property type="entry name" value="Composite domain of metallo-dependent hydrolases"/>
    <property type="match status" value="1"/>
</dbReference>
<evidence type="ECO:0000259" key="2">
    <source>
        <dbReference type="Pfam" id="PF01979"/>
    </source>
</evidence>
<dbReference type="PANTHER" id="PTHR43135">
    <property type="entry name" value="ALPHA-D-RIBOSE 1-METHYLPHOSPHONATE 5-TRIPHOSPHATE DIPHOSPHATASE"/>
    <property type="match status" value="1"/>
</dbReference>
<reference evidence="3" key="1">
    <citation type="journal article" date="2014" name="Int. J. Syst. Evol. Microbiol.">
        <title>Complete genome sequence of Corynebacterium casei LMG S-19264T (=DSM 44701T), isolated from a smear-ripened cheese.</title>
        <authorList>
            <consortium name="US DOE Joint Genome Institute (JGI-PGF)"/>
            <person name="Walter F."/>
            <person name="Albersmeier A."/>
            <person name="Kalinowski J."/>
            <person name="Ruckert C."/>
        </authorList>
    </citation>
    <scope>NUCLEOTIDE SEQUENCE</scope>
    <source>
        <strain evidence="3">CGMCC 1.14984</strain>
    </source>
</reference>
<protein>
    <submittedName>
        <fullName evidence="4">Amidohydrolase family protein</fullName>
    </submittedName>
</protein>
<dbReference type="EMBL" id="VCJR02000002">
    <property type="protein sequence ID" value="NHK28837.1"/>
    <property type="molecule type" value="Genomic_DNA"/>
</dbReference>
<dbReference type="PANTHER" id="PTHR43135:SF3">
    <property type="entry name" value="ALPHA-D-RIBOSE 1-METHYLPHOSPHONATE 5-TRIPHOSPHATE DIPHOSPHATASE"/>
    <property type="match status" value="1"/>
</dbReference>
<feature type="domain" description="Amidohydrolase-related" evidence="2">
    <location>
        <begin position="322"/>
        <end position="656"/>
    </location>
</feature>
<dbReference type="SUPFAM" id="SSF51556">
    <property type="entry name" value="Metallo-dependent hydrolases"/>
    <property type="match status" value="1"/>
</dbReference>
<comment type="caution">
    <text evidence="3">The sequence shown here is derived from an EMBL/GenBank/DDBJ whole genome shotgun (WGS) entry which is preliminary data.</text>
</comment>
<proteinExistence type="predicted"/>
<keyword evidence="1" id="KW-0732">Signal</keyword>
<dbReference type="GO" id="GO:0016810">
    <property type="term" value="F:hydrolase activity, acting on carbon-nitrogen (but not peptide) bonds"/>
    <property type="evidence" value="ECO:0007669"/>
    <property type="project" value="InterPro"/>
</dbReference>
<dbReference type="Proteomes" id="UP000818603">
    <property type="component" value="Unassembled WGS sequence"/>
</dbReference>
<dbReference type="Gene3D" id="2.30.40.10">
    <property type="entry name" value="Urease, subunit C, domain 1"/>
    <property type="match status" value="1"/>
</dbReference>
<feature type="chain" id="PRO_5035221776" evidence="1">
    <location>
        <begin position="23"/>
        <end position="680"/>
    </location>
</feature>
<dbReference type="RefSeq" id="WP_155141160.1">
    <property type="nucleotide sequence ID" value="NZ_BMGZ01000002.1"/>
</dbReference>
<accession>A0A8J3A9N4</accession>
<dbReference type="AlphaFoldDB" id="A0A8J3A9N4"/>
<name>A0A8J3A9N4_9PROT</name>
<feature type="signal peptide" evidence="1">
    <location>
        <begin position="1"/>
        <end position="22"/>
    </location>
</feature>
<evidence type="ECO:0000313" key="4">
    <source>
        <dbReference type="EMBL" id="NHK28837.1"/>
    </source>
</evidence>
<gene>
    <name evidence="4" type="ORF">FF098_013025</name>
    <name evidence="3" type="ORF">GCM10011355_26160</name>
</gene>
<dbReference type="Pfam" id="PF01979">
    <property type="entry name" value="Amidohydro_1"/>
    <property type="match status" value="1"/>
</dbReference>
<sequence length="680" mass="75222">MRFIKTSFATALVTFTSLTGIAAAESATWTIIYGGNVVGDMVVETNDGLSFTVDYEYRNNGRGPTMLEKFRLDEETGLPVMWTIDGNTTFGNKIEERFSVSDGTVSWTDSTGSSEVAVEELDGPTIYVAQEGTPYALWVYASALMKDEDRAMPALPGGTLRLDEIQTVTVNQDEVNDRDVTAYALMGTDLDPTYFLMDDDEFFGVFTPDFLIIREGYEQNREMLNELATELSAQRYADIQAKVAHDYDKPVRIENVHLFEPEAMELTDLMDVVVEGNTITGVYTAATEFDDDAVVIDGAGGTLMPGIWDMHGHVGQDDALLNIAAGVTSIRDMGNNNEVLADLIAKIEAGTVAGPRIVRSGFIEGKSEFNSNNGILVTNQEEAVAAVDTYADMGFWQIKIYNSMKGEWVPAMIERAHERGLRVTGHVPAFSNADQMIEAGYDEMTHINQIMLGFVLDEGEDTRTLLRLTALKRLEDLNLNSPEVQHTIEMMAARDVAIDPTLAIHEALLLGRNGETRIGTLDYIDHMPVGIQRSARVAWSDISSEADDIAYRAAYDKIVSTVSMMREAGIFIVFGTDMGGAFNQHREMEIYEQAGFTKGEILRRATYDMAVYMDQLDELGSIEEGKLADFFLMPGNPLEDLRAIKTISMVISNGTVYYPTEIYEEVGIEPFTDIPAISQN</sequence>
<reference evidence="3" key="3">
    <citation type="submission" date="2020-09" db="EMBL/GenBank/DDBJ databases">
        <authorList>
            <person name="Sun Q."/>
            <person name="Zhou Y."/>
        </authorList>
    </citation>
    <scope>NUCLEOTIDE SEQUENCE</scope>
    <source>
        <strain evidence="3">CGMCC 1.14984</strain>
    </source>
</reference>
<dbReference type="InterPro" id="IPR032466">
    <property type="entry name" value="Metal_Hydrolase"/>
</dbReference>
<dbReference type="InterPro" id="IPR011059">
    <property type="entry name" value="Metal-dep_hydrolase_composite"/>
</dbReference>
<organism evidence="3 5">
    <name type="scientific">Aquisalinus luteolus</name>
    <dbReference type="NCBI Taxonomy" id="1566827"/>
    <lineage>
        <taxon>Bacteria</taxon>
        <taxon>Pseudomonadati</taxon>
        <taxon>Pseudomonadota</taxon>
        <taxon>Alphaproteobacteria</taxon>
        <taxon>Parvularculales</taxon>
        <taxon>Parvularculaceae</taxon>
        <taxon>Aquisalinus</taxon>
    </lineage>
</organism>
<evidence type="ECO:0000256" key="1">
    <source>
        <dbReference type="SAM" id="SignalP"/>
    </source>
</evidence>
<dbReference type="EMBL" id="BMGZ01000002">
    <property type="protein sequence ID" value="GGH99666.1"/>
    <property type="molecule type" value="Genomic_DNA"/>
</dbReference>
<dbReference type="InterPro" id="IPR006680">
    <property type="entry name" value="Amidohydro-rel"/>
</dbReference>
<dbReference type="Proteomes" id="UP000621856">
    <property type="component" value="Unassembled WGS sequence"/>
</dbReference>
<dbReference type="Gene3D" id="1.20.58.520">
    <property type="entry name" value="Amidohydrolase"/>
    <property type="match status" value="1"/>
</dbReference>
<dbReference type="InterPro" id="IPR051781">
    <property type="entry name" value="Metallo-dep_Hydrolase"/>
</dbReference>
<reference evidence="4 6" key="2">
    <citation type="submission" date="2020-02" db="EMBL/GenBank/DDBJ databases">
        <title>Genome sequence of Parvularcula flava strain NH6-79.</title>
        <authorList>
            <person name="Abdul Karim M.H."/>
            <person name="Lam M.Q."/>
            <person name="Chen S.J."/>
            <person name="Yahya A."/>
            <person name="Shahir S."/>
            <person name="Shamsir M.S."/>
            <person name="Chong C.S."/>
        </authorList>
    </citation>
    <scope>NUCLEOTIDE SEQUENCE [LARGE SCALE GENOMIC DNA]</scope>
    <source>
        <strain evidence="4 6">NH6-79</strain>
    </source>
</reference>
<evidence type="ECO:0000313" key="3">
    <source>
        <dbReference type="EMBL" id="GGH99666.1"/>
    </source>
</evidence>
<evidence type="ECO:0000313" key="5">
    <source>
        <dbReference type="Proteomes" id="UP000621856"/>
    </source>
</evidence>
<evidence type="ECO:0000313" key="6">
    <source>
        <dbReference type="Proteomes" id="UP000818603"/>
    </source>
</evidence>